<sequence length="51" mass="6191">MYTLKNDLNIINIEEVLQDPKNLFQSQKNYERVKKTIHKNKRLKAKPKQHN</sequence>
<name>A0A4Q9M072_9MICR</name>
<evidence type="ECO:0000313" key="1">
    <source>
        <dbReference type="EMBL" id="TBU20014.1"/>
    </source>
</evidence>
<dbReference type="Proteomes" id="UP000292282">
    <property type="component" value="Unassembled WGS sequence"/>
</dbReference>
<organism evidence="1 2">
    <name type="scientific">Hamiltosporidium tvaerminnensis</name>
    <dbReference type="NCBI Taxonomy" id="1176355"/>
    <lineage>
        <taxon>Eukaryota</taxon>
        <taxon>Fungi</taxon>
        <taxon>Fungi incertae sedis</taxon>
        <taxon>Microsporidia</taxon>
        <taxon>Dubosqiidae</taxon>
        <taxon>Hamiltosporidium</taxon>
    </lineage>
</organism>
<gene>
    <name evidence="1" type="ORF">CWI38_0150p0010</name>
</gene>
<comment type="caution">
    <text evidence="1">The sequence shown here is derived from an EMBL/GenBank/DDBJ whole genome shotgun (WGS) entry which is preliminary data.</text>
</comment>
<dbReference type="AlphaFoldDB" id="A0A4Q9M072"/>
<dbReference type="EMBL" id="PITK01000150">
    <property type="protein sequence ID" value="TBU20014.1"/>
    <property type="molecule type" value="Genomic_DNA"/>
</dbReference>
<accession>A0A4Q9M072</accession>
<keyword evidence="2" id="KW-1185">Reference proteome</keyword>
<proteinExistence type="predicted"/>
<evidence type="ECO:0000313" key="2">
    <source>
        <dbReference type="Proteomes" id="UP000292282"/>
    </source>
</evidence>
<dbReference type="VEuPathDB" id="MicrosporidiaDB:CWI38_0150p0010"/>
<reference evidence="1 2" key="1">
    <citation type="submission" date="2017-12" db="EMBL/GenBank/DDBJ databases">
        <authorList>
            <person name="Pombert J.-F."/>
            <person name="Haag K.L."/>
            <person name="Ebert D."/>
        </authorList>
    </citation>
    <scope>NUCLEOTIDE SEQUENCE [LARGE SCALE GENOMIC DNA]</scope>
    <source>
        <strain evidence="1">IL-G-3</strain>
    </source>
</reference>
<protein>
    <submittedName>
        <fullName evidence="1">Uncharacterized protein</fullName>
    </submittedName>
</protein>